<dbReference type="RefSeq" id="WP_120401682.1">
    <property type="nucleotide sequence ID" value="NZ_RAXV01000006.1"/>
</dbReference>
<name>A0A3A8EDJ7_9GAMM</name>
<evidence type="ECO:0000313" key="2">
    <source>
        <dbReference type="Proteomes" id="UP000282388"/>
    </source>
</evidence>
<dbReference type="Proteomes" id="UP000282388">
    <property type="component" value="Unassembled WGS sequence"/>
</dbReference>
<evidence type="ECO:0000313" key="1">
    <source>
        <dbReference type="EMBL" id="RKG33022.1"/>
    </source>
</evidence>
<reference evidence="1 2" key="1">
    <citation type="submission" date="2018-09" db="EMBL/GenBank/DDBJ databases">
        <title>The draft genome of Acinetobacter spp. strains.</title>
        <authorList>
            <person name="Qin J."/>
            <person name="Feng Y."/>
            <person name="Zong Z."/>
        </authorList>
    </citation>
    <scope>NUCLEOTIDE SEQUENCE [LARGE SCALE GENOMIC DNA]</scope>
    <source>
        <strain evidence="1 2">WCHAc060012</strain>
    </source>
</reference>
<accession>A0A3A8EDJ7</accession>
<keyword evidence="2" id="KW-1185">Reference proteome</keyword>
<gene>
    <name evidence="1" type="ORF">D7V32_04295</name>
</gene>
<proteinExistence type="predicted"/>
<dbReference type="AlphaFoldDB" id="A0A3A8EDJ7"/>
<dbReference type="OrthoDB" id="9020461at2"/>
<protein>
    <submittedName>
        <fullName evidence="1">Uncharacterized protein</fullName>
    </submittedName>
</protein>
<dbReference type="EMBL" id="RAXV01000006">
    <property type="protein sequence ID" value="RKG33022.1"/>
    <property type="molecule type" value="Genomic_DNA"/>
</dbReference>
<organism evidence="1 2">
    <name type="scientific">Acinetobacter tianfuensis</name>
    <dbReference type="NCBI Taxonomy" id="2419603"/>
    <lineage>
        <taxon>Bacteria</taxon>
        <taxon>Pseudomonadati</taxon>
        <taxon>Pseudomonadota</taxon>
        <taxon>Gammaproteobacteria</taxon>
        <taxon>Moraxellales</taxon>
        <taxon>Moraxellaceae</taxon>
        <taxon>Acinetobacter</taxon>
    </lineage>
</organism>
<sequence length="215" mass="24199">MKNRFYLRSPHGNTGSNMVFHAVNGQGYTTNLALAHVYSLAEAQREYELARDGEHPVSADHVDKLSVEKVDHQGLPSESVYADWASSYVVYKKGVYDGNDVYWVSGEGVTTDLSQADIYTQSEALQINQSSFVALPFDLVEAKARRTFKASLFNSRKMITAAGLRIPKRIQKLRRRQPSPMTRFNCPECGKINWQHNPYDFEGCNHCCHGSGVYA</sequence>
<comment type="caution">
    <text evidence="1">The sequence shown here is derived from an EMBL/GenBank/DDBJ whole genome shotgun (WGS) entry which is preliminary data.</text>
</comment>